<name>A0A423X679_9PEZI</name>
<dbReference type="Pfam" id="PF25482">
    <property type="entry name" value="DUF7905"/>
    <property type="match status" value="1"/>
</dbReference>
<dbReference type="STRING" id="356882.A0A423X679"/>
<keyword evidence="3" id="KW-1185">Reference proteome</keyword>
<dbReference type="OrthoDB" id="5216603at2759"/>
<dbReference type="EMBL" id="LKEA01000002">
    <property type="protein sequence ID" value="ROW11180.1"/>
    <property type="molecule type" value="Genomic_DNA"/>
</dbReference>
<evidence type="ECO:0000313" key="3">
    <source>
        <dbReference type="Proteomes" id="UP000283895"/>
    </source>
</evidence>
<reference evidence="2 3" key="1">
    <citation type="submission" date="2015-09" db="EMBL/GenBank/DDBJ databases">
        <title>Host preference determinants of Valsa canker pathogens revealed by comparative genomics.</title>
        <authorList>
            <person name="Yin Z."/>
            <person name="Huang L."/>
        </authorList>
    </citation>
    <scope>NUCLEOTIDE SEQUENCE [LARGE SCALE GENOMIC DNA]</scope>
    <source>
        <strain evidence="2 3">03-1</strain>
    </source>
</reference>
<organism evidence="2 3">
    <name type="scientific">Cytospora schulzeri</name>
    <dbReference type="NCBI Taxonomy" id="448051"/>
    <lineage>
        <taxon>Eukaryota</taxon>
        <taxon>Fungi</taxon>
        <taxon>Dikarya</taxon>
        <taxon>Ascomycota</taxon>
        <taxon>Pezizomycotina</taxon>
        <taxon>Sordariomycetes</taxon>
        <taxon>Sordariomycetidae</taxon>
        <taxon>Diaporthales</taxon>
        <taxon>Cytosporaceae</taxon>
        <taxon>Cytospora</taxon>
    </lineage>
</organism>
<dbReference type="AlphaFoldDB" id="A0A423X679"/>
<proteinExistence type="predicted"/>
<comment type="caution">
    <text evidence="2">The sequence shown here is derived from an EMBL/GenBank/DDBJ whole genome shotgun (WGS) entry which is preliminary data.</text>
</comment>
<protein>
    <recommendedName>
        <fullName evidence="1">DUF7905 domain-containing protein</fullName>
    </recommendedName>
</protein>
<dbReference type="Proteomes" id="UP000283895">
    <property type="component" value="Unassembled WGS sequence"/>
</dbReference>
<dbReference type="InterPro" id="IPR057227">
    <property type="entry name" value="DUF7905"/>
</dbReference>
<evidence type="ECO:0000259" key="1">
    <source>
        <dbReference type="Pfam" id="PF25482"/>
    </source>
</evidence>
<accession>A0A423X679</accession>
<evidence type="ECO:0000313" key="2">
    <source>
        <dbReference type="EMBL" id="ROW11180.1"/>
    </source>
</evidence>
<gene>
    <name evidence="2" type="ORF">VMCG_01484</name>
</gene>
<feature type="domain" description="DUF7905" evidence="1">
    <location>
        <begin position="187"/>
        <end position="473"/>
    </location>
</feature>
<sequence>MENLTDLEIHRLAKEQGRDPRLVFAQYRGQFQFQKADKSKYLGPIPKHDDALLELMVALPCTEDSKVRIDQDDPITRSKLTEIKLACEVWIDADEDFVTVFGACKDNLKAALTELKAFIDSINKEVEGRMIVLVEHSIAASRLPVEIKPITSDGPPYRPVTKKLPAEKIECFVKDQESIDEQQILTDELDEAIREAAKRIRPVEGELRVRVHLGLFSLQMRRANQDTFYEDEGLKKYLSKASDKGWSYVGHRLGDEIFAQRILDVIYQTEDFGDLDACKFMGTSATILSIRDIKPKYCLILFAKGLRVEVDIKYEPRYHQDATAESIRSFHCARRDRVVEVAVSCPDREFDWHLSVETEANASRIPPEITNFVKHGLKFRHPASEEDFLVTGVDDRLLRAANINEVACKVSWTFEFTEKPYRLEVSVYHEWGSAFLRTPSQQWRTLNTAAVPGPTKSCGIMMYSQEWDEKMQEINKPGGPHSDFAIGFPELFHGGELAFGIEGFLQEIRGLHGFTELATVPDQH</sequence>